<dbReference type="InterPro" id="IPR001753">
    <property type="entry name" value="Enoyl-CoA_hydra/iso"/>
</dbReference>
<dbReference type="Gene3D" id="3.90.226.10">
    <property type="entry name" value="2-enoyl-CoA Hydratase, Chain A, domain 1"/>
    <property type="match status" value="1"/>
</dbReference>
<accession>A0A376G9V8</accession>
<evidence type="ECO:0000256" key="2">
    <source>
        <dbReference type="RuleBase" id="RU003707"/>
    </source>
</evidence>
<sequence length="264" mass="28732">MLITTFKKIIKLDMEAYVKSDIQNGIGTIEFFHPQSNSMPGSQLRNLATEIEKLGNDDEVKVIVLKSAGDRTFCAGASFDELISIKDRETGLEFFSGFAHVINAIRKAPKFVLARIQGKAVGGGVGIASAADYTFATEHAAVKLSELAVGIGPFVVGPAVERKVGNSAFTQMAINATEFQSADWAKEKGLYAEVYANAVEMDEGIDILAKKLANSNPEAMKHLKRVAWEGTENWDELLIDRAKISGELVLSEFTINAINKFKAK</sequence>
<keyword evidence="3" id="KW-0456">Lyase</keyword>
<dbReference type="InterPro" id="IPR051683">
    <property type="entry name" value="Enoyl-CoA_Hydratase/Isomerase"/>
</dbReference>
<evidence type="ECO:0000313" key="4">
    <source>
        <dbReference type="Proteomes" id="UP000254737"/>
    </source>
</evidence>
<dbReference type="PANTHER" id="PTHR42964">
    <property type="entry name" value="ENOYL-COA HYDRATASE"/>
    <property type="match status" value="1"/>
</dbReference>
<evidence type="ECO:0000256" key="1">
    <source>
        <dbReference type="ARBA" id="ARBA00005254"/>
    </source>
</evidence>
<dbReference type="AlphaFoldDB" id="A0A376G9V8"/>
<proteinExistence type="inferred from homology"/>
<protein>
    <submittedName>
        <fullName evidence="3">Probable polyketide biosynthesis enoyl-CoA hydratase pksH</fullName>
        <ecNumber evidence="3">4.2.1.-</ecNumber>
    </submittedName>
</protein>
<dbReference type="CDD" id="cd06558">
    <property type="entry name" value="crotonase-like"/>
    <property type="match status" value="1"/>
</dbReference>
<dbReference type="EC" id="4.2.1.-" evidence="3"/>
<dbReference type="Proteomes" id="UP000254737">
    <property type="component" value="Unassembled WGS sequence"/>
</dbReference>
<gene>
    <name evidence="3" type="primary">pksH</name>
    <name evidence="3" type="ORF">NCTC13456_02013</name>
</gene>
<comment type="similarity">
    <text evidence="1 2">Belongs to the enoyl-CoA hydratase/isomerase family.</text>
</comment>
<evidence type="ECO:0000313" key="3">
    <source>
        <dbReference type="EMBL" id="STD56033.1"/>
    </source>
</evidence>
<dbReference type="PROSITE" id="PS00166">
    <property type="entry name" value="ENOYL_COA_HYDRATASE"/>
    <property type="match status" value="1"/>
</dbReference>
<dbReference type="InterPro" id="IPR029045">
    <property type="entry name" value="ClpP/crotonase-like_dom_sf"/>
</dbReference>
<dbReference type="EMBL" id="UFXS01000001">
    <property type="protein sequence ID" value="STD56033.1"/>
    <property type="molecule type" value="Genomic_DNA"/>
</dbReference>
<dbReference type="STRING" id="343874.GCA_000805695_00954"/>
<dbReference type="SUPFAM" id="SSF52096">
    <property type="entry name" value="ClpP/crotonase"/>
    <property type="match status" value="1"/>
</dbReference>
<dbReference type="PANTHER" id="PTHR42964:SF1">
    <property type="entry name" value="POLYKETIDE BIOSYNTHESIS ENOYL-COA HYDRATASE PKSH-RELATED"/>
    <property type="match status" value="1"/>
</dbReference>
<name>A0A376G9V8_9FLAO</name>
<dbReference type="InterPro" id="IPR018376">
    <property type="entry name" value="Enoyl-CoA_hyd/isom_CS"/>
</dbReference>
<dbReference type="Pfam" id="PF00378">
    <property type="entry name" value="ECH_1"/>
    <property type="match status" value="1"/>
</dbReference>
<organism evidence="3 4">
    <name type="scientific">Empedobacter falsenii</name>
    <dbReference type="NCBI Taxonomy" id="343874"/>
    <lineage>
        <taxon>Bacteria</taxon>
        <taxon>Pseudomonadati</taxon>
        <taxon>Bacteroidota</taxon>
        <taxon>Flavobacteriia</taxon>
        <taxon>Flavobacteriales</taxon>
        <taxon>Weeksellaceae</taxon>
        <taxon>Empedobacter</taxon>
    </lineage>
</organism>
<dbReference type="GO" id="GO:0016829">
    <property type="term" value="F:lyase activity"/>
    <property type="evidence" value="ECO:0007669"/>
    <property type="project" value="UniProtKB-KW"/>
</dbReference>
<reference evidence="3 4" key="1">
    <citation type="submission" date="2018-06" db="EMBL/GenBank/DDBJ databases">
        <authorList>
            <consortium name="Pathogen Informatics"/>
            <person name="Doyle S."/>
        </authorList>
    </citation>
    <scope>NUCLEOTIDE SEQUENCE [LARGE SCALE GENOMIC DNA]</scope>
    <source>
        <strain evidence="3 4">NCTC13456</strain>
    </source>
</reference>